<name>A0A7J8Q662_GOSRA</name>
<comment type="caution">
    <text evidence="4">The sequence shown here is derived from an EMBL/GenBank/DDBJ whole genome shotgun (WGS) entry which is preliminary data.</text>
</comment>
<evidence type="ECO:0000313" key="5">
    <source>
        <dbReference type="Proteomes" id="UP000593578"/>
    </source>
</evidence>
<dbReference type="PANTHER" id="PTHR31503:SF48">
    <property type="entry name" value="VACUOLAR CATION_PROTON EXCHANGER 2"/>
    <property type="match status" value="1"/>
</dbReference>
<dbReference type="EMBL" id="JABEZZ010000009">
    <property type="protein sequence ID" value="MBA0597007.1"/>
    <property type="molecule type" value="Genomic_DNA"/>
</dbReference>
<dbReference type="Proteomes" id="UP000593578">
    <property type="component" value="Unassembled WGS sequence"/>
</dbReference>
<keyword evidence="1" id="KW-0050">Antiport</keyword>
<dbReference type="PANTHER" id="PTHR31503">
    <property type="entry name" value="VACUOLAR CALCIUM ION TRANSPORTER"/>
    <property type="match status" value="1"/>
</dbReference>
<feature type="transmembrane region" description="Helical" evidence="3">
    <location>
        <begin position="12"/>
        <end position="30"/>
    </location>
</feature>
<dbReference type="GO" id="GO:0015369">
    <property type="term" value="F:calcium:proton antiporter activity"/>
    <property type="evidence" value="ECO:0007669"/>
    <property type="project" value="TreeGrafter"/>
</dbReference>
<dbReference type="GO" id="GO:0006874">
    <property type="term" value="P:intracellular calcium ion homeostasis"/>
    <property type="evidence" value="ECO:0007669"/>
    <property type="project" value="TreeGrafter"/>
</dbReference>
<keyword evidence="2" id="KW-0406">Ion transport</keyword>
<evidence type="ECO:0000256" key="1">
    <source>
        <dbReference type="ARBA" id="ARBA00022449"/>
    </source>
</evidence>
<protein>
    <submittedName>
        <fullName evidence="4">Uncharacterized protein</fullName>
    </submittedName>
</protein>
<sequence>MMGQEMDLNFQLFETATLFITVIVVAFFLQEGTSNYFKGLMLILCYLIVAASFFVHEDPPTDGQFIRSFLRMSHSVQFSRKWLLNRDMEFGAFERCKRQEARTRGDLKQ</sequence>
<organism evidence="4 5">
    <name type="scientific">Gossypium raimondii</name>
    <name type="common">Peruvian cotton</name>
    <name type="synonym">Gossypium klotzschianum subsp. raimondii</name>
    <dbReference type="NCBI Taxonomy" id="29730"/>
    <lineage>
        <taxon>Eukaryota</taxon>
        <taxon>Viridiplantae</taxon>
        <taxon>Streptophyta</taxon>
        <taxon>Embryophyta</taxon>
        <taxon>Tracheophyta</taxon>
        <taxon>Spermatophyta</taxon>
        <taxon>Magnoliopsida</taxon>
        <taxon>eudicotyledons</taxon>
        <taxon>Gunneridae</taxon>
        <taxon>Pentapetalae</taxon>
        <taxon>rosids</taxon>
        <taxon>malvids</taxon>
        <taxon>Malvales</taxon>
        <taxon>Malvaceae</taxon>
        <taxon>Malvoideae</taxon>
        <taxon>Gossypium</taxon>
    </lineage>
</organism>
<evidence type="ECO:0000313" key="4">
    <source>
        <dbReference type="EMBL" id="MBA0597007.1"/>
    </source>
</evidence>
<reference evidence="4 5" key="1">
    <citation type="journal article" date="2019" name="Genome Biol. Evol.">
        <title>Insights into the evolution of the New World diploid cottons (Gossypium, subgenus Houzingenia) based on genome sequencing.</title>
        <authorList>
            <person name="Grover C.E."/>
            <person name="Arick M.A. 2nd"/>
            <person name="Thrash A."/>
            <person name="Conover J.L."/>
            <person name="Sanders W.S."/>
            <person name="Peterson D.G."/>
            <person name="Frelichowski J.E."/>
            <person name="Scheffler J.A."/>
            <person name="Scheffler B.E."/>
            <person name="Wendel J.F."/>
        </authorList>
    </citation>
    <scope>NUCLEOTIDE SEQUENCE [LARGE SCALE GENOMIC DNA]</scope>
    <source>
        <strain evidence="4">8</strain>
        <tissue evidence="4">Leaf</tissue>
    </source>
</reference>
<dbReference type="InterPro" id="IPR004713">
    <property type="entry name" value="CaH_exchang"/>
</dbReference>
<dbReference type="AlphaFoldDB" id="A0A7J8Q662"/>
<feature type="transmembrane region" description="Helical" evidence="3">
    <location>
        <begin position="36"/>
        <end position="55"/>
    </location>
</feature>
<proteinExistence type="predicted"/>
<keyword evidence="1" id="KW-0813">Transport</keyword>
<keyword evidence="3" id="KW-0472">Membrane</keyword>
<evidence type="ECO:0000256" key="3">
    <source>
        <dbReference type="SAM" id="Phobius"/>
    </source>
</evidence>
<keyword evidence="3" id="KW-0812">Transmembrane</keyword>
<feature type="non-terminal residue" evidence="4">
    <location>
        <position position="109"/>
    </location>
</feature>
<keyword evidence="3" id="KW-1133">Transmembrane helix</keyword>
<dbReference type="GO" id="GO:0009705">
    <property type="term" value="C:plant-type vacuole membrane"/>
    <property type="evidence" value="ECO:0007669"/>
    <property type="project" value="TreeGrafter"/>
</dbReference>
<gene>
    <name evidence="4" type="ORF">Gorai_013805</name>
</gene>
<evidence type="ECO:0000256" key="2">
    <source>
        <dbReference type="ARBA" id="ARBA00023065"/>
    </source>
</evidence>
<accession>A0A7J8Q662</accession>